<organism evidence="5 6">
    <name type="scientific">Ligilactobacillus agilis DSM 20509</name>
    <dbReference type="NCBI Taxonomy" id="1423718"/>
    <lineage>
        <taxon>Bacteria</taxon>
        <taxon>Bacillati</taxon>
        <taxon>Bacillota</taxon>
        <taxon>Bacilli</taxon>
        <taxon>Lactobacillales</taxon>
        <taxon>Lactobacillaceae</taxon>
        <taxon>Ligilactobacillus</taxon>
    </lineage>
</organism>
<dbReference type="PANTHER" id="PTHR10724">
    <property type="entry name" value="30S RIBOSOMAL PROTEIN S1"/>
    <property type="match status" value="1"/>
</dbReference>
<accession>A0A0R2A9C6</accession>
<evidence type="ECO:0000313" key="5">
    <source>
        <dbReference type="EMBL" id="KRM63258.1"/>
    </source>
</evidence>
<dbReference type="PANTHER" id="PTHR10724:SF7">
    <property type="entry name" value="SMALL RIBOSOMAL SUBUNIT PROTEIN BS1C"/>
    <property type="match status" value="1"/>
</dbReference>
<reference evidence="5 6" key="1">
    <citation type="journal article" date="2015" name="Genome Announc.">
        <title>Expanding the biotechnology potential of lactobacilli through comparative genomics of 213 strains and associated genera.</title>
        <authorList>
            <person name="Sun Z."/>
            <person name="Harris H.M."/>
            <person name="McCann A."/>
            <person name="Guo C."/>
            <person name="Argimon S."/>
            <person name="Zhang W."/>
            <person name="Yang X."/>
            <person name="Jeffery I.B."/>
            <person name="Cooney J.C."/>
            <person name="Kagawa T.F."/>
            <person name="Liu W."/>
            <person name="Song Y."/>
            <person name="Salvetti E."/>
            <person name="Wrobel A."/>
            <person name="Rasinkangas P."/>
            <person name="Parkhill J."/>
            <person name="Rea M.C."/>
            <person name="O'Sullivan O."/>
            <person name="Ritari J."/>
            <person name="Douillard F.P."/>
            <person name="Paul Ross R."/>
            <person name="Yang R."/>
            <person name="Briner A.E."/>
            <person name="Felis G.E."/>
            <person name="de Vos W.M."/>
            <person name="Barrangou R."/>
            <person name="Klaenhammer T.R."/>
            <person name="Caufield P.W."/>
            <person name="Cui Y."/>
            <person name="Zhang H."/>
            <person name="O'Toole P.W."/>
        </authorList>
    </citation>
    <scope>NUCLEOTIDE SEQUENCE [LARGE SCALE GENOMIC DNA]</scope>
    <source>
        <strain evidence="5 6">DSM 20509</strain>
    </source>
</reference>
<proteinExistence type="inferred from homology"/>
<dbReference type="GO" id="GO:0003735">
    <property type="term" value="F:structural constituent of ribosome"/>
    <property type="evidence" value="ECO:0007669"/>
    <property type="project" value="TreeGrafter"/>
</dbReference>
<feature type="domain" description="S1 motif" evidence="4">
    <location>
        <begin position="9"/>
        <end position="78"/>
    </location>
</feature>
<sequence length="132" mass="15022">MEHVDYKIGMILEGKVTGIQAYGAFVSLDAQTQGLIHISECHHGYVDNIEHFLQVGQKVRVIIIDIDEYTGKISLSVRCLEKPFDFSKANKRVHYQHKKFWTNKHAQEGFAPIAERLDGWVKQALVDIDAGK</sequence>
<dbReference type="FunFam" id="2.40.50.140:FF:000051">
    <property type="entry name" value="RNA-binding transcriptional accessory protein"/>
    <property type="match status" value="1"/>
</dbReference>
<evidence type="ECO:0000256" key="3">
    <source>
        <dbReference type="ARBA" id="ARBA00023274"/>
    </source>
</evidence>
<evidence type="ECO:0000313" key="6">
    <source>
        <dbReference type="Proteomes" id="UP000051008"/>
    </source>
</evidence>
<dbReference type="Pfam" id="PF00575">
    <property type="entry name" value="S1"/>
    <property type="match status" value="1"/>
</dbReference>
<dbReference type="GO" id="GO:1990904">
    <property type="term" value="C:ribonucleoprotein complex"/>
    <property type="evidence" value="ECO:0007669"/>
    <property type="project" value="UniProtKB-KW"/>
</dbReference>
<dbReference type="SUPFAM" id="SSF50249">
    <property type="entry name" value="Nucleic acid-binding proteins"/>
    <property type="match status" value="1"/>
</dbReference>
<name>A0A0R2A9C6_9LACO</name>
<dbReference type="Gene3D" id="2.40.50.140">
    <property type="entry name" value="Nucleic acid-binding proteins"/>
    <property type="match status" value="1"/>
</dbReference>
<dbReference type="SMART" id="SM00316">
    <property type="entry name" value="S1"/>
    <property type="match status" value="1"/>
</dbReference>
<keyword evidence="6" id="KW-1185">Reference proteome</keyword>
<evidence type="ECO:0000256" key="1">
    <source>
        <dbReference type="ARBA" id="ARBA00006767"/>
    </source>
</evidence>
<comment type="similarity">
    <text evidence="1">Belongs to the bacterial ribosomal protein bS1 family.</text>
</comment>
<dbReference type="Proteomes" id="UP000051008">
    <property type="component" value="Unassembled WGS sequence"/>
</dbReference>
<dbReference type="InterPro" id="IPR003029">
    <property type="entry name" value="S1_domain"/>
</dbReference>
<dbReference type="GO" id="GO:0005737">
    <property type="term" value="C:cytoplasm"/>
    <property type="evidence" value="ECO:0007669"/>
    <property type="project" value="UniProtKB-ARBA"/>
</dbReference>
<gene>
    <name evidence="5" type="ORF">FC14_GL000671</name>
</gene>
<keyword evidence="2" id="KW-0689">Ribosomal protein</keyword>
<dbReference type="AlphaFoldDB" id="A0A0R2A9C6"/>
<dbReference type="PATRIC" id="fig|1423718.3.peg.698"/>
<dbReference type="GO" id="GO:0003729">
    <property type="term" value="F:mRNA binding"/>
    <property type="evidence" value="ECO:0007669"/>
    <property type="project" value="TreeGrafter"/>
</dbReference>
<evidence type="ECO:0000259" key="4">
    <source>
        <dbReference type="PROSITE" id="PS50126"/>
    </source>
</evidence>
<dbReference type="GO" id="GO:0006412">
    <property type="term" value="P:translation"/>
    <property type="evidence" value="ECO:0007669"/>
    <property type="project" value="TreeGrafter"/>
</dbReference>
<keyword evidence="3" id="KW-0687">Ribonucleoprotein</keyword>
<protein>
    <submittedName>
        <fullName evidence="5">RNA binding protein</fullName>
    </submittedName>
</protein>
<dbReference type="InterPro" id="IPR012340">
    <property type="entry name" value="NA-bd_OB-fold"/>
</dbReference>
<dbReference type="InterPro" id="IPR050437">
    <property type="entry name" value="Ribos_protein_bS1-like"/>
</dbReference>
<comment type="caution">
    <text evidence="5">The sequence shown here is derived from an EMBL/GenBank/DDBJ whole genome shotgun (WGS) entry which is preliminary data.</text>
</comment>
<dbReference type="NCBIfam" id="NF040579">
    <property type="entry name" value="S1_dom_CvfD"/>
    <property type="match status" value="1"/>
</dbReference>
<dbReference type="EMBL" id="AYYP01000064">
    <property type="protein sequence ID" value="KRM63258.1"/>
    <property type="molecule type" value="Genomic_DNA"/>
</dbReference>
<dbReference type="PROSITE" id="PS50126">
    <property type="entry name" value="S1"/>
    <property type="match status" value="1"/>
</dbReference>
<evidence type="ECO:0000256" key="2">
    <source>
        <dbReference type="ARBA" id="ARBA00022980"/>
    </source>
</evidence>
<dbReference type="GO" id="GO:0005840">
    <property type="term" value="C:ribosome"/>
    <property type="evidence" value="ECO:0007669"/>
    <property type="project" value="UniProtKB-KW"/>
</dbReference>